<proteinExistence type="predicted"/>
<gene>
    <name evidence="1" type="ORF">K9W45_00025</name>
</gene>
<reference evidence="1" key="1">
    <citation type="journal article" date="2022" name="Nat. Microbiol.">
        <title>Unique mobile elements and scalable gene flow at the prokaryote-eukaryote boundary revealed by circularized Asgard archaea genomes.</title>
        <authorList>
            <person name="Wu F."/>
            <person name="Speth D.R."/>
            <person name="Philosof A."/>
            <person name="Cremiere A."/>
            <person name="Narayanan A."/>
            <person name="Barco R.A."/>
            <person name="Connon S.A."/>
            <person name="Amend J.P."/>
            <person name="Antoshechkin I.A."/>
            <person name="Orphan V.J."/>
        </authorList>
    </citation>
    <scope>NUCLEOTIDE SEQUENCE</scope>
    <source>
        <strain evidence="1">PM71</strain>
    </source>
</reference>
<protein>
    <submittedName>
        <fullName evidence="1">Uncharacterized protein</fullName>
    </submittedName>
</protein>
<dbReference type="EMBL" id="CP084166">
    <property type="protein sequence ID" value="UJG40859.1"/>
    <property type="molecule type" value="Genomic_DNA"/>
</dbReference>
<name>A0A9Y1FLI9_9ARCH</name>
<dbReference type="Proteomes" id="UP001201020">
    <property type="component" value="Chromosome"/>
</dbReference>
<sequence>MNLLLPERRKTISMKQLKGMIQLLSSGVVIKLAAPKASAKCNITAVEAVKINKQKNLISKSKFYSLCKMSLKF</sequence>
<dbReference type="AlphaFoldDB" id="A0A9Y1FLI9"/>
<accession>A0A9Y1FLI9</accession>
<evidence type="ECO:0000313" key="1">
    <source>
        <dbReference type="EMBL" id="UJG40859.1"/>
    </source>
</evidence>
<organism evidence="1">
    <name type="scientific">Candidatus Heimdallarchaeum aukensis</name>
    <dbReference type="NCBI Taxonomy" id="2876573"/>
    <lineage>
        <taxon>Archaea</taxon>
        <taxon>Promethearchaeati</taxon>
        <taxon>Candidatus Heimdallarchaeota</taxon>
        <taxon>Candidatus Heimdallarchaeia (ex Rinke et al. 2021) (nom. nud.)</taxon>
        <taxon>Candidatus Heimdallarchaeales</taxon>
        <taxon>Candidatus Heimdallarchaeaceae</taxon>
        <taxon>Candidatus Heimdallarchaeum</taxon>
    </lineage>
</organism>